<dbReference type="Proteomes" id="UP000323917">
    <property type="component" value="Chromosome"/>
</dbReference>
<protein>
    <submittedName>
        <fullName evidence="1">Phage protein Gp37/Gp68</fullName>
    </submittedName>
</protein>
<dbReference type="KEGG" id="bgok:Pr1d_25360"/>
<accession>A0A5B9QCN1</accession>
<reference evidence="1 2" key="1">
    <citation type="submission" date="2019-08" db="EMBL/GenBank/DDBJ databases">
        <title>Deep-cultivation of Planctomycetes and their phenomic and genomic characterization uncovers novel biology.</title>
        <authorList>
            <person name="Wiegand S."/>
            <person name="Jogler M."/>
            <person name="Boedeker C."/>
            <person name="Pinto D."/>
            <person name="Vollmers J."/>
            <person name="Rivas-Marin E."/>
            <person name="Kohn T."/>
            <person name="Peeters S.H."/>
            <person name="Heuer A."/>
            <person name="Rast P."/>
            <person name="Oberbeckmann S."/>
            <person name="Bunk B."/>
            <person name="Jeske O."/>
            <person name="Meyerdierks A."/>
            <person name="Storesund J.E."/>
            <person name="Kallscheuer N."/>
            <person name="Luecker S."/>
            <person name="Lage O.M."/>
            <person name="Pohl T."/>
            <person name="Merkel B.J."/>
            <person name="Hornburger P."/>
            <person name="Mueller R.-W."/>
            <person name="Bruemmer F."/>
            <person name="Labrenz M."/>
            <person name="Spormann A.M."/>
            <person name="Op den Camp H."/>
            <person name="Overmann J."/>
            <person name="Amann R."/>
            <person name="Jetten M.S.M."/>
            <person name="Mascher T."/>
            <person name="Medema M.H."/>
            <person name="Devos D.P."/>
            <person name="Kaster A.-K."/>
            <person name="Ovreas L."/>
            <person name="Rohde M."/>
            <person name="Galperin M.Y."/>
            <person name="Jogler C."/>
        </authorList>
    </citation>
    <scope>NUCLEOTIDE SEQUENCE [LARGE SCALE GENOMIC DNA]</scope>
    <source>
        <strain evidence="1 2">Pr1d</strain>
    </source>
</reference>
<gene>
    <name evidence="1" type="ORF">Pr1d_25360</name>
</gene>
<dbReference type="EMBL" id="CP042913">
    <property type="protein sequence ID" value="QEG35242.1"/>
    <property type="molecule type" value="Genomic_DNA"/>
</dbReference>
<dbReference type="AlphaFoldDB" id="A0A5B9QCN1"/>
<keyword evidence="2" id="KW-1185">Reference proteome</keyword>
<proteinExistence type="predicted"/>
<dbReference type="Pfam" id="PF07505">
    <property type="entry name" value="DUF5131"/>
    <property type="match status" value="1"/>
</dbReference>
<name>A0A5B9QCN1_9BACT</name>
<evidence type="ECO:0000313" key="2">
    <source>
        <dbReference type="Proteomes" id="UP000323917"/>
    </source>
</evidence>
<sequence>MGCAGCELWSGERQTCYAGVLHRRFGGVSSGYAPQFEQVTLFPGRMRRASRWSDLSGRKRKDKPWLDGMPRLIFVSDMSDALSESVDYDFLKEEVIENVTSEDGQRHCWLWLTKRPQRMAALSRRLEIDWPTNLWVATSVTTQKSTSRIRHLLQVGNSETIRFLSVEPQWEPINIEAWLPEIDWVIQGGESGADAHPFHLEWAESLIEQCKEAAVPYFLKQLGSNACWKGKRARHVHSHGGNWDEWPSGLRVREFPQLVEV</sequence>
<dbReference type="InterPro" id="IPR011101">
    <property type="entry name" value="DUF5131"/>
</dbReference>
<evidence type="ECO:0000313" key="1">
    <source>
        <dbReference type="EMBL" id="QEG35242.1"/>
    </source>
</evidence>
<organism evidence="1 2">
    <name type="scientific">Bythopirellula goksoeyrii</name>
    <dbReference type="NCBI Taxonomy" id="1400387"/>
    <lineage>
        <taxon>Bacteria</taxon>
        <taxon>Pseudomonadati</taxon>
        <taxon>Planctomycetota</taxon>
        <taxon>Planctomycetia</taxon>
        <taxon>Pirellulales</taxon>
        <taxon>Lacipirellulaceae</taxon>
        <taxon>Bythopirellula</taxon>
    </lineage>
</organism>